<organism evidence="2 3">
    <name type="scientific">Salininema proteolyticum</name>
    <dbReference type="NCBI Taxonomy" id="1607685"/>
    <lineage>
        <taxon>Bacteria</taxon>
        <taxon>Bacillati</taxon>
        <taxon>Actinomycetota</taxon>
        <taxon>Actinomycetes</taxon>
        <taxon>Glycomycetales</taxon>
        <taxon>Glycomycetaceae</taxon>
        <taxon>Salininema</taxon>
    </lineage>
</organism>
<dbReference type="Pfam" id="PF00583">
    <property type="entry name" value="Acetyltransf_1"/>
    <property type="match status" value="1"/>
</dbReference>
<accession>A0ABV8TWT0</accession>
<dbReference type="PANTHER" id="PTHR43138:SF1">
    <property type="entry name" value="N-ACETYLTRANSFERASE ACA1"/>
    <property type="match status" value="1"/>
</dbReference>
<dbReference type="SUPFAM" id="SSF55729">
    <property type="entry name" value="Acyl-CoA N-acyltransferases (Nat)"/>
    <property type="match status" value="1"/>
</dbReference>
<dbReference type="InterPro" id="IPR052742">
    <property type="entry name" value="Mito_N-acetyltransferase"/>
</dbReference>
<dbReference type="InterPro" id="IPR016181">
    <property type="entry name" value="Acyl_CoA_acyltransferase"/>
</dbReference>
<reference evidence="3" key="1">
    <citation type="journal article" date="2019" name="Int. J. Syst. Evol. Microbiol.">
        <title>The Global Catalogue of Microorganisms (GCM) 10K type strain sequencing project: providing services to taxonomists for standard genome sequencing and annotation.</title>
        <authorList>
            <consortium name="The Broad Institute Genomics Platform"/>
            <consortium name="The Broad Institute Genome Sequencing Center for Infectious Disease"/>
            <person name="Wu L."/>
            <person name="Ma J."/>
        </authorList>
    </citation>
    <scope>NUCLEOTIDE SEQUENCE [LARGE SCALE GENOMIC DNA]</scope>
    <source>
        <strain evidence="3">IBRC-M 10908</strain>
    </source>
</reference>
<name>A0ABV8TWT0_9ACTN</name>
<dbReference type="EMBL" id="JBHSDK010000012">
    <property type="protein sequence ID" value="MFC4335251.1"/>
    <property type="molecule type" value="Genomic_DNA"/>
</dbReference>
<dbReference type="CDD" id="cd04301">
    <property type="entry name" value="NAT_SF"/>
    <property type="match status" value="1"/>
</dbReference>
<keyword evidence="2" id="KW-0012">Acyltransferase</keyword>
<dbReference type="Proteomes" id="UP001595823">
    <property type="component" value="Unassembled WGS sequence"/>
</dbReference>
<dbReference type="PROSITE" id="PS51186">
    <property type="entry name" value="GNAT"/>
    <property type="match status" value="1"/>
</dbReference>
<comment type="caution">
    <text evidence="2">The sequence shown here is derived from an EMBL/GenBank/DDBJ whole genome shotgun (WGS) entry which is preliminary data.</text>
</comment>
<keyword evidence="3" id="KW-1185">Reference proteome</keyword>
<sequence>MKIRDAVQDDWPHIWSFMSGIVAAGETFPWEPDTPGEQIRSFWLSDGPGCGSLVAEIDGAIAGTAEIHPNLPGQSAHIANAGFMVNPDYRSGGVGRALGEAAIDWARRAGYRSMQFNAVVDANTHAVKLWHSLGFETIARVPEGFKHPRVGYTDLHIMFLRL</sequence>
<dbReference type="RefSeq" id="WP_380619778.1">
    <property type="nucleotide sequence ID" value="NZ_JBHSDK010000012.1"/>
</dbReference>
<dbReference type="PANTHER" id="PTHR43138">
    <property type="entry name" value="ACETYLTRANSFERASE, GNAT FAMILY"/>
    <property type="match status" value="1"/>
</dbReference>
<keyword evidence="2" id="KW-0808">Transferase</keyword>
<protein>
    <submittedName>
        <fullName evidence="2">GNAT family N-acetyltransferase</fullName>
        <ecNumber evidence="2">2.3.-.-</ecNumber>
    </submittedName>
</protein>
<feature type="domain" description="N-acetyltransferase" evidence="1">
    <location>
        <begin position="1"/>
        <end position="161"/>
    </location>
</feature>
<proteinExistence type="predicted"/>
<dbReference type="Gene3D" id="3.40.630.30">
    <property type="match status" value="1"/>
</dbReference>
<evidence type="ECO:0000313" key="2">
    <source>
        <dbReference type="EMBL" id="MFC4335251.1"/>
    </source>
</evidence>
<dbReference type="InterPro" id="IPR000182">
    <property type="entry name" value="GNAT_dom"/>
</dbReference>
<gene>
    <name evidence="2" type="ORF">ACFPET_08580</name>
</gene>
<dbReference type="GO" id="GO:0016746">
    <property type="term" value="F:acyltransferase activity"/>
    <property type="evidence" value="ECO:0007669"/>
    <property type="project" value="UniProtKB-KW"/>
</dbReference>
<evidence type="ECO:0000313" key="3">
    <source>
        <dbReference type="Proteomes" id="UP001595823"/>
    </source>
</evidence>
<dbReference type="EC" id="2.3.-.-" evidence="2"/>
<evidence type="ECO:0000259" key="1">
    <source>
        <dbReference type="PROSITE" id="PS51186"/>
    </source>
</evidence>